<comment type="subcellular location">
    <subcellularLocation>
        <location evidence="1">Nucleus</location>
        <location evidence="1">Nucleolus</location>
    </subcellularLocation>
</comment>
<dbReference type="GO" id="GO:0019843">
    <property type="term" value="F:rRNA binding"/>
    <property type="evidence" value="ECO:0007669"/>
    <property type="project" value="TreeGrafter"/>
</dbReference>
<reference evidence="6 7" key="1">
    <citation type="journal article" date="2016" name="Genome Biol. Evol.">
        <title>Divergent and convergent evolution of fungal pathogenicity.</title>
        <authorList>
            <person name="Shang Y."/>
            <person name="Xiao G."/>
            <person name="Zheng P."/>
            <person name="Cen K."/>
            <person name="Zhan S."/>
            <person name="Wang C."/>
        </authorList>
    </citation>
    <scope>NUCLEOTIDE SEQUENCE [LARGE SCALE GENOMIC DNA]</scope>
    <source>
        <strain evidence="6 7">RCEF 2490</strain>
    </source>
</reference>
<keyword evidence="3" id="KW-0175">Coiled coil</keyword>
<sequence>MFAQPRPKKSILPPPNKKRKQSSTIAEIAFDDGAREEYLTGFHKRKQQRIKHAQEEAAKRARQERLDTRKQIREERRREVAEHVEAVNKLLRDSGAVTSQVDEDESAGEGLEDWDGFPDKPDLDLIDAEEEYVDEDRYTTVTIESVSVSRNGLGKPGHLEGEQEDRAQDKHEAAENNGAAPILRKHARQKKNKKFRYETKAERHLTEIKRRIKSRG</sequence>
<gene>
    <name evidence="6" type="ORF">AAL_07439</name>
</gene>
<feature type="region of interest" description="Disordered" evidence="5">
    <location>
        <begin position="95"/>
        <end position="120"/>
    </location>
</feature>
<evidence type="ECO:0000256" key="1">
    <source>
        <dbReference type="ARBA" id="ARBA00004604"/>
    </source>
</evidence>
<dbReference type="PANTHER" id="PTHR14577">
    <property type="entry name" value="NUCLEOLAR PROTEIN 12"/>
    <property type="match status" value="1"/>
</dbReference>
<evidence type="ECO:0000256" key="4">
    <source>
        <dbReference type="ARBA" id="ARBA00023242"/>
    </source>
</evidence>
<name>A0A167XD21_9HYPO</name>
<feature type="region of interest" description="Disordered" evidence="5">
    <location>
        <begin position="1"/>
        <end position="24"/>
    </location>
</feature>
<protein>
    <submittedName>
        <fullName evidence="6">Nucleolar protein 12</fullName>
    </submittedName>
</protein>
<accession>A0A167XD21</accession>
<dbReference type="Proteomes" id="UP000078544">
    <property type="component" value="Unassembled WGS sequence"/>
</dbReference>
<evidence type="ECO:0000256" key="3">
    <source>
        <dbReference type="ARBA" id="ARBA00023054"/>
    </source>
</evidence>
<proteinExistence type="inferred from homology"/>
<feature type="compositionally biased region" description="Acidic residues" evidence="5">
    <location>
        <begin position="101"/>
        <end position="116"/>
    </location>
</feature>
<feature type="region of interest" description="Disordered" evidence="5">
    <location>
        <begin position="46"/>
        <end position="78"/>
    </location>
</feature>
<keyword evidence="4" id="KW-0539">Nucleus</keyword>
<comment type="caution">
    <text evidence="6">The sequence shown here is derived from an EMBL/GenBank/DDBJ whole genome shotgun (WGS) entry which is preliminary data.</text>
</comment>
<evidence type="ECO:0000313" key="6">
    <source>
        <dbReference type="EMBL" id="KZZ89931.1"/>
    </source>
</evidence>
<feature type="compositionally biased region" description="Basic and acidic residues" evidence="5">
    <location>
        <begin position="52"/>
        <end position="78"/>
    </location>
</feature>
<comment type="similarity">
    <text evidence="2">Belongs to the RRP17 family.</text>
</comment>
<evidence type="ECO:0000256" key="2">
    <source>
        <dbReference type="ARBA" id="ARBA00007175"/>
    </source>
</evidence>
<dbReference type="InterPro" id="IPR019186">
    <property type="entry name" value="Nucleolar_protein_12"/>
</dbReference>
<dbReference type="GO" id="GO:0005730">
    <property type="term" value="C:nucleolus"/>
    <property type="evidence" value="ECO:0007669"/>
    <property type="project" value="UniProtKB-SubCell"/>
</dbReference>
<feature type="compositionally biased region" description="Basic and acidic residues" evidence="5">
    <location>
        <begin position="157"/>
        <end position="174"/>
    </location>
</feature>
<dbReference type="OrthoDB" id="551633at2759"/>
<keyword evidence="7" id="KW-1185">Reference proteome</keyword>
<dbReference type="Pfam" id="PF09805">
    <property type="entry name" value="Nop25"/>
    <property type="match status" value="1"/>
</dbReference>
<evidence type="ECO:0000256" key="5">
    <source>
        <dbReference type="SAM" id="MobiDB-lite"/>
    </source>
</evidence>
<dbReference type="EMBL" id="AZGY01000023">
    <property type="protein sequence ID" value="KZZ89931.1"/>
    <property type="molecule type" value="Genomic_DNA"/>
</dbReference>
<feature type="region of interest" description="Disordered" evidence="5">
    <location>
        <begin position="149"/>
        <end position="180"/>
    </location>
</feature>
<dbReference type="AlphaFoldDB" id="A0A167XD21"/>
<organism evidence="6 7">
    <name type="scientific">Moelleriella libera RCEF 2490</name>
    <dbReference type="NCBI Taxonomy" id="1081109"/>
    <lineage>
        <taxon>Eukaryota</taxon>
        <taxon>Fungi</taxon>
        <taxon>Dikarya</taxon>
        <taxon>Ascomycota</taxon>
        <taxon>Pezizomycotina</taxon>
        <taxon>Sordariomycetes</taxon>
        <taxon>Hypocreomycetidae</taxon>
        <taxon>Hypocreales</taxon>
        <taxon>Clavicipitaceae</taxon>
        <taxon>Moelleriella</taxon>
    </lineage>
</organism>
<dbReference type="STRING" id="1081109.A0A167XD21"/>
<dbReference type="PANTHER" id="PTHR14577:SF0">
    <property type="entry name" value="NUCLEOLAR PROTEIN 12"/>
    <property type="match status" value="1"/>
</dbReference>
<evidence type="ECO:0000313" key="7">
    <source>
        <dbReference type="Proteomes" id="UP000078544"/>
    </source>
</evidence>